<organism evidence="3 4">
    <name type="scientific">Smittium culicis</name>
    <dbReference type="NCBI Taxonomy" id="133412"/>
    <lineage>
        <taxon>Eukaryota</taxon>
        <taxon>Fungi</taxon>
        <taxon>Fungi incertae sedis</taxon>
        <taxon>Zoopagomycota</taxon>
        <taxon>Kickxellomycotina</taxon>
        <taxon>Harpellomycetes</taxon>
        <taxon>Harpellales</taxon>
        <taxon>Legeriomycetaceae</taxon>
        <taxon>Smittium</taxon>
    </lineage>
</organism>
<dbReference type="EMBL" id="LSSN01002496">
    <property type="protein sequence ID" value="OMJ15959.1"/>
    <property type="molecule type" value="Genomic_DNA"/>
</dbReference>
<reference evidence="3 4" key="1">
    <citation type="submission" date="2017-01" db="EMBL/GenBank/DDBJ databases">
        <authorList>
            <person name="Mah S.A."/>
            <person name="Swanson W.J."/>
            <person name="Moy G.W."/>
            <person name="Vacquier V.D."/>
        </authorList>
    </citation>
    <scope>NUCLEOTIDE SEQUENCE [LARGE SCALE GENOMIC DNA]</scope>
    <source>
        <strain evidence="3 4">GSMNP</strain>
    </source>
</reference>
<proteinExistence type="predicted"/>
<feature type="compositionally biased region" description="Polar residues" evidence="1">
    <location>
        <begin position="31"/>
        <end position="44"/>
    </location>
</feature>
<dbReference type="EMBL" id="LSSN01004806">
    <property type="protein sequence ID" value="OMJ10852.1"/>
    <property type="molecule type" value="Genomic_DNA"/>
</dbReference>
<evidence type="ECO:0000256" key="1">
    <source>
        <dbReference type="SAM" id="MobiDB-lite"/>
    </source>
</evidence>
<dbReference type="OrthoDB" id="5639121at2759"/>
<feature type="region of interest" description="Disordered" evidence="1">
    <location>
        <begin position="70"/>
        <end position="100"/>
    </location>
</feature>
<feature type="region of interest" description="Disordered" evidence="1">
    <location>
        <begin position="27"/>
        <end position="53"/>
    </location>
</feature>
<evidence type="ECO:0000313" key="2">
    <source>
        <dbReference type="EMBL" id="OMJ10852.1"/>
    </source>
</evidence>
<dbReference type="Proteomes" id="UP000187283">
    <property type="component" value="Unassembled WGS sequence"/>
</dbReference>
<protein>
    <submittedName>
        <fullName evidence="3">Uncharacterized protein</fullName>
    </submittedName>
</protein>
<evidence type="ECO:0000313" key="3">
    <source>
        <dbReference type="EMBL" id="OMJ15959.1"/>
    </source>
</evidence>
<comment type="caution">
    <text evidence="3">The sequence shown here is derived from an EMBL/GenBank/DDBJ whole genome shotgun (WGS) entry which is preliminary data.</text>
</comment>
<accession>A0A1R1XMV3</accession>
<dbReference type="AlphaFoldDB" id="A0A1R1XMV3"/>
<evidence type="ECO:0000313" key="4">
    <source>
        <dbReference type="Proteomes" id="UP000187283"/>
    </source>
</evidence>
<gene>
    <name evidence="2" type="ORF">AYI70_g10073</name>
    <name evidence="3" type="ORF">AYI70_g6907</name>
</gene>
<keyword evidence="4" id="KW-1185">Reference proteome</keyword>
<sequence>MGWVKGTEERGSLVDFDSLVYLADESVASDEANSSSEGEVQHANNGEPAKVQHTAAEMLEVQRLVVKRDAVNKDVQRRTAPNKKRRPPPVIVLGAQDKVH</sequence>
<name>A0A1R1XMV3_9FUNG</name>